<keyword evidence="4 6" id="KW-1133">Transmembrane helix</keyword>
<proteinExistence type="predicted"/>
<keyword evidence="3 6" id="KW-0812">Transmembrane</keyword>
<sequence length="522" mass="53339">MAEVSAPGHGRAGLRRVARGGALNVAGAAAGAVLNLAIVVAVARGFSADTAGLLFAATSVFLLASAVANLGAPSGLVYFLARLRARGAEHAASRVLRIALGPAAAASLAGTAAMLALTDDLASLMGEPDAATYLRLLAAFLPCAVLTDAALAATRAHHVMRAGVLLDRVGRPLAQLVLIAAVAATGWAGLLTVAWAGPYLPAAVLAWWWMRRILASHREREAPPMSPARPAGPAAPAEHAADEVTPRAFWAFSLPRSLAAVAQLGIQRLGIVFVAALAGPTEAAVFAAASRYPVAGQFAAQALQYSAEPRLAELLAEDDRRGANTLFRASTAWLICLTWPLFLPALVYAPLLMEMFGGRYADGAAVLAVVCLAQLLAAALGMGDLVLAMTGRTRLNLANNLLALASNVVLCLLLVPSAGGGGAAAAFAGAVAVRKALPLVQLGRSHGLHPFGARWALAAGSCLVWFGGVPLLCAAALGTGPWSLAAAMAVGSAGLMATLWRLRDRLELDLLLRRDALLAGAG</sequence>
<evidence type="ECO:0000256" key="5">
    <source>
        <dbReference type="ARBA" id="ARBA00023136"/>
    </source>
</evidence>
<dbReference type="PANTHER" id="PTHR30250">
    <property type="entry name" value="PST FAMILY PREDICTED COLANIC ACID TRANSPORTER"/>
    <property type="match status" value="1"/>
</dbReference>
<feature type="transmembrane region" description="Helical" evidence="6">
    <location>
        <begin position="363"/>
        <end position="389"/>
    </location>
</feature>
<evidence type="ECO:0000256" key="6">
    <source>
        <dbReference type="SAM" id="Phobius"/>
    </source>
</evidence>
<feature type="transmembrane region" description="Helical" evidence="6">
    <location>
        <begin position="483"/>
        <end position="502"/>
    </location>
</feature>
<organism evidence="7 8">
    <name type="scientific">Streptomonospora halophila</name>
    <dbReference type="NCBI Taxonomy" id="427369"/>
    <lineage>
        <taxon>Bacteria</taxon>
        <taxon>Bacillati</taxon>
        <taxon>Actinomycetota</taxon>
        <taxon>Actinomycetes</taxon>
        <taxon>Streptosporangiales</taxon>
        <taxon>Nocardiopsidaceae</taxon>
        <taxon>Streptomonospora</taxon>
    </lineage>
</organism>
<protein>
    <recommendedName>
        <fullName evidence="9">Membrane protein involved in the export of O-antigen and teichoic acid</fullName>
    </recommendedName>
</protein>
<evidence type="ECO:0000256" key="1">
    <source>
        <dbReference type="ARBA" id="ARBA00004651"/>
    </source>
</evidence>
<evidence type="ECO:0000256" key="3">
    <source>
        <dbReference type="ARBA" id="ARBA00022692"/>
    </source>
</evidence>
<gene>
    <name evidence="7" type="ORF">GCM10023224_43480</name>
</gene>
<feature type="transmembrane region" description="Helical" evidence="6">
    <location>
        <begin position="169"/>
        <end position="187"/>
    </location>
</feature>
<reference evidence="8" key="1">
    <citation type="journal article" date="2019" name="Int. J. Syst. Evol. Microbiol.">
        <title>The Global Catalogue of Microorganisms (GCM) 10K type strain sequencing project: providing services to taxonomists for standard genome sequencing and annotation.</title>
        <authorList>
            <consortium name="The Broad Institute Genomics Platform"/>
            <consortium name="The Broad Institute Genome Sequencing Center for Infectious Disease"/>
            <person name="Wu L."/>
            <person name="Ma J."/>
        </authorList>
    </citation>
    <scope>NUCLEOTIDE SEQUENCE [LARGE SCALE GENOMIC DNA]</scope>
    <source>
        <strain evidence="8">JCM 18123</strain>
    </source>
</reference>
<accession>A0ABP9GUA8</accession>
<dbReference type="InterPro" id="IPR050833">
    <property type="entry name" value="Poly_Biosynth_Transport"/>
</dbReference>
<dbReference type="Proteomes" id="UP001499993">
    <property type="component" value="Unassembled WGS sequence"/>
</dbReference>
<evidence type="ECO:0000313" key="7">
    <source>
        <dbReference type="EMBL" id="GAA4953686.1"/>
    </source>
</evidence>
<evidence type="ECO:0000313" key="8">
    <source>
        <dbReference type="Proteomes" id="UP001499993"/>
    </source>
</evidence>
<dbReference type="PANTHER" id="PTHR30250:SF27">
    <property type="entry name" value="POLYSACCHARIDE BIOSYNTHESIS PROTEIN"/>
    <property type="match status" value="1"/>
</dbReference>
<feature type="transmembrane region" description="Helical" evidence="6">
    <location>
        <begin position="55"/>
        <end position="83"/>
    </location>
</feature>
<name>A0ABP9GUA8_9ACTN</name>
<feature type="transmembrane region" description="Helical" evidence="6">
    <location>
        <begin position="137"/>
        <end position="157"/>
    </location>
</feature>
<evidence type="ECO:0000256" key="4">
    <source>
        <dbReference type="ARBA" id="ARBA00022989"/>
    </source>
</evidence>
<keyword evidence="5 6" id="KW-0472">Membrane</keyword>
<feature type="transmembrane region" description="Helical" evidence="6">
    <location>
        <begin position="455"/>
        <end position="477"/>
    </location>
</feature>
<evidence type="ECO:0008006" key="9">
    <source>
        <dbReference type="Google" id="ProtNLM"/>
    </source>
</evidence>
<feature type="transmembrane region" description="Helical" evidence="6">
    <location>
        <begin position="21"/>
        <end position="43"/>
    </location>
</feature>
<evidence type="ECO:0000256" key="2">
    <source>
        <dbReference type="ARBA" id="ARBA00022475"/>
    </source>
</evidence>
<keyword evidence="2" id="KW-1003">Cell membrane</keyword>
<dbReference type="EMBL" id="BAABIK010000030">
    <property type="protein sequence ID" value="GAA4953686.1"/>
    <property type="molecule type" value="Genomic_DNA"/>
</dbReference>
<comment type="subcellular location">
    <subcellularLocation>
        <location evidence="1">Cell membrane</location>
        <topology evidence="1">Multi-pass membrane protein</topology>
    </subcellularLocation>
</comment>
<keyword evidence="8" id="KW-1185">Reference proteome</keyword>
<comment type="caution">
    <text evidence="7">The sequence shown here is derived from an EMBL/GenBank/DDBJ whole genome shotgun (WGS) entry which is preliminary data.</text>
</comment>
<feature type="transmembrane region" description="Helical" evidence="6">
    <location>
        <begin position="330"/>
        <end position="351"/>
    </location>
</feature>
<feature type="transmembrane region" description="Helical" evidence="6">
    <location>
        <begin position="95"/>
        <end position="117"/>
    </location>
</feature>